<feature type="binding site" evidence="16">
    <location>
        <position position="121"/>
    </location>
    <ligand>
        <name>ATP</name>
        <dbReference type="ChEBI" id="CHEBI:30616"/>
    </ligand>
</feature>
<dbReference type="HAMAP" id="MF_01274">
    <property type="entry name" value="Pantothen_kinase_3"/>
    <property type="match status" value="1"/>
</dbReference>
<gene>
    <name evidence="16" type="primary">coaX</name>
    <name evidence="17" type="ORF">FHS30_003387</name>
</gene>
<comment type="caution">
    <text evidence="17">The sequence shown here is derived from an EMBL/GenBank/DDBJ whole genome shotgun (WGS) entry which is preliminary data.</text>
</comment>
<evidence type="ECO:0000256" key="16">
    <source>
        <dbReference type="HAMAP-Rule" id="MF_01274"/>
    </source>
</evidence>
<comment type="subcellular location">
    <subcellularLocation>
        <location evidence="3 16">Cytoplasm</location>
    </subcellularLocation>
</comment>
<comment type="catalytic activity">
    <reaction evidence="1 16">
        <text>(R)-pantothenate + ATP = (R)-4'-phosphopantothenate + ADP + H(+)</text>
        <dbReference type="Rhea" id="RHEA:16373"/>
        <dbReference type="ChEBI" id="CHEBI:10986"/>
        <dbReference type="ChEBI" id="CHEBI:15378"/>
        <dbReference type="ChEBI" id="CHEBI:29032"/>
        <dbReference type="ChEBI" id="CHEBI:30616"/>
        <dbReference type="ChEBI" id="CHEBI:456216"/>
        <dbReference type="EC" id="2.7.1.33"/>
    </reaction>
</comment>
<keyword evidence="13 16" id="KW-0173">Coenzyme A biosynthesis</keyword>
<proteinExistence type="inferred from homology"/>
<feature type="binding site" evidence="16">
    <location>
        <position position="88"/>
    </location>
    <ligand>
        <name>substrate</name>
    </ligand>
</feature>
<evidence type="ECO:0000313" key="18">
    <source>
        <dbReference type="Proteomes" id="UP000559987"/>
    </source>
</evidence>
<comment type="subunit">
    <text evidence="5 16">Homodimer.</text>
</comment>
<evidence type="ECO:0000256" key="14">
    <source>
        <dbReference type="ARBA" id="ARBA00038036"/>
    </source>
</evidence>
<dbReference type="PANTHER" id="PTHR34265">
    <property type="entry name" value="TYPE III PANTOTHENATE KINASE"/>
    <property type="match status" value="1"/>
</dbReference>
<comment type="cofactor">
    <cofactor evidence="2">
        <name>K(+)</name>
        <dbReference type="ChEBI" id="CHEBI:29103"/>
    </cofactor>
</comment>
<evidence type="ECO:0000313" key="17">
    <source>
        <dbReference type="EMBL" id="MBB3170170.1"/>
    </source>
</evidence>
<keyword evidence="10 16" id="KW-0418">Kinase</keyword>
<feature type="binding site" evidence="16">
    <location>
        <position position="173"/>
    </location>
    <ligand>
        <name>substrate</name>
    </ligand>
</feature>
<evidence type="ECO:0000256" key="5">
    <source>
        <dbReference type="ARBA" id="ARBA00011738"/>
    </source>
</evidence>
<feature type="binding site" evidence="16">
    <location>
        <begin position="6"/>
        <end position="13"/>
    </location>
    <ligand>
        <name>ATP</name>
        <dbReference type="ChEBI" id="CHEBI:30616"/>
    </ligand>
</feature>
<evidence type="ECO:0000256" key="10">
    <source>
        <dbReference type="ARBA" id="ARBA00022777"/>
    </source>
</evidence>
<evidence type="ECO:0000256" key="4">
    <source>
        <dbReference type="ARBA" id="ARBA00005225"/>
    </source>
</evidence>
<keyword evidence="18" id="KW-1185">Reference proteome</keyword>
<reference evidence="17 18" key="1">
    <citation type="submission" date="2020-08" db="EMBL/GenBank/DDBJ databases">
        <title>Genomic Encyclopedia of Type Strains, Phase III (KMG-III): the genomes of soil and plant-associated and newly described type strains.</title>
        <authorList>
            <person name="Whitman W."/>
        </authorList>
    </citation>
    <scope>NUCLEOTIDE SEQUENCE [LARGE SCALE GENOMIC DNA]</scope>
    <source>
        <strain evidence="17 18">CECT 8571</strain>
    </source>
</reference>
<dbReference type="RefSeq" id="WP_183911670.1">
    <property type="nucleotide sequence ID" value="NZ_JACHXZ010000006.1"/>
</dbReference>
<keyword evidence="7 16" id="KW-0963">Cytoplasm</keyword>
<accession>A0A839UUQ0</accession>
<dbReference type="GO" id="GO:0046872">
    <property type="term" value="F:metal ion binding"/>
    <property type="evidence" value="ECO:0007669"/>
    <property type="project" value="UniProtKB-KW"/>
</dbReference>
<keyword evidence="9 16" id="KW-0547">Nucleotide-binding</keyword>
<sequence length="235" mass="24646">MIVDIDCGNSRIKWRIAGVGTCGDCSWADFERAGVAALRLPVGPPERIRVASVAGATQRLALALTEAFGIEVERAQVLAGWDGLECGYHSPDRLGVDRWLAALAARRRWPNRPLVVVDAGTALTVDVLRADRFEGGFIGPGMHMMRASLFSGTAAVKVPELLDATPDAPARDTGAAVSGATYLMSIGLVGEVVARYAPDAEVVVTGGDGRRLAAALSGAHWVPHLVMDGLAVALP</sequence>
<dbReference type="NCBIfam" id="TIGR00671">
    <property type="entry name" value="baf"/>
    <property type="match status" value="1"/>
</dbReference>
<evidence type="ECO:0000256" key="15">
    <source>
        <dbReference type="ARBA" id="ARBA00040883"/>
    </source>
</evidence>
<evidence type="ECO:0000256" key="11">
    <source>
        <dbReference type="ARBA" id="ARBA00022840"/>
    </source>
</evidence>
<evidence type="ECO:0000256" key="2">
    <source>
        <dbReference type="ARBA" id="ARBA00001958"/>
    </source>
</evidence>
<protein>
    <recommendedName>
        <fullName evidence="15 16">Type III pantothenate kinase</fullName>
        <ecNumber evidence="6 16">2.7.1.33</ecNumber>
    </recommendedName>
    <alternativeName>
        <fullName evidence="16">PanK-III</fullName>
    </alternativeName>
    <alternativeName>
        <fullName evidence="16">Pantothenic acid kinase</fullName>
    </alternativeName>
</protein>
<feature type="binding site" evidence="16">
    <location>
        <position position="118"/>
    </location>
    <ligand>
        <name>K(+)</name>
        <dbReference type="ChEBI" id="CHEBI:29103"/>
    </ligand>
</feature>
<evidence type="ECO:0000256" key="9">
    <source>
        <dbReference type="ARBA" id="ARBA00022741"/>
    </source>
</evidence>
<dbReference type="InterPro" id="IPR043129">
    <property type="entry name" value="ATPase_NBD"/>
</dbReference>
<dbReference type="Gene3D" id="3.30.420.40">
    <property type="match status" value="2"/>
</dbReference>
<dbReference type="Proteomes" id="UP000559987">
    <property type="component" value="Unassembled WGS sequence"/>
</dbReference>
<dbReference type="GO" id="GO:0005524">
    <property type="term" value="F:ATP binding"/>
    <property type="evidence" value="ECO:0007669"/>
    <property type="project" value="UniProtKB-UniRule"/>
</dbReference>
<feature type="binding site" evidence="16">
    <location>
        <begin position="95"/>
        <end position="98"/>
    </location>
    <ligand>
        <name>substrate</name>
    </ligand>
</feature>
<evidence type="ECO:0000256" key="1">
    <source>
        <dbReference type="ARBA" id="ARBA00001206"/>
    </source>
</evidence>
<evidence type="ECO:0000256" key="6">
    <source>
        <dbReference type="ARBA" id="ARBA00012102"/>
    </source>
</evidence>
<evidence type="ECO:0000256" key="7">
    <source>
        <dbReference type="ARBA" id="ARBA00022490"/>
    </source>
</evidence>
<dbReference type="GO" id="GO:0005737">
    <property type="term" value="C:cytoplasm"/>
    <property type="evidence" value="ECO:0007669"/>
    <property type="project" value="UniProtKB-SubCell"/>
</dbReference>
<dbReference type="UniPathway" id="UPA00241">
    <property type="reaction ID" value="UER00352"/>
</dbReference>
<dbReference type="SUPFAM" id="SSF53067">
    <property type="entry name" value="Actin-like ATPase domain"/>
    <property type="match status" value="2"/>
</dbReference>
<dbReference type="InterPro" id="IPR004619">
    <property type="entry name" value="Type_III_PanK"/>
</dbReference>
<evidence type="ECO:0000256" key="13">
    <source>
        <dbReference type="ARBA" id="ARBA00022993"/>
    </source>
</evidence>
<dbReference type="Pfam" id="PF03309">
    <property type="entry name" value="Pan_kinase"/>
    <property type="match status" value="1"/>
</dbReference>
<dbReference type="AlphaFoldDB" id="A0A839UUQ0"/>
<comment type="similarity">
    <text evidence="14 16">Belongs to the type III pantothenate kinase family.</text>
</comment>
<evidence type="ECO:0000256" key="3">
    <source>
        <dbReference type="ARBA" id="ARBA00004496"/>
    </source>
</evidence>
<evidence type="ECO:0000256" key="8">
    <source>
        <dbReference type="ARBA" id="ARBA00022679"/>
    </source>
</evidence>
<dbReference type="GO" id="GO:0004594">
    <property type="term" value="F:pantothenate kinase activity"/>
    <property type="evidence" value="ECO:0007669"/>
    <property type="project" value="UniProtKB-UniRule"/>
</dbReference>
<dbReference type="EC" id="2.7.1.33" evidence="6 16"/>
<keyword evidence="12 16" id="KW-0630">Potassium</keyword>
<comment type="function">
    <text evidence="16">Catalyzes the phosphorylation of pantothenate (Pan), the first step in CoA biosynthesis.</text>
</comment>
<keyword evidence="11 16" id="KW-0067">ATP-binding</keyword>
<dbReference type="PANTHER" id="PTHR34265:SF1">
    <property type="entry name" value="TYPE III PANTOTHENATE KINASE"/>
    <property type="match status" value="1"/>
</dbReference>
<dbReference type="CDD" id="cd24015">
    <property type="entry name" value="ASKHA_NBD_PanK-III"/>
    <property type="match status" value="1"/>
</dbReference>
<dbReference type="GO" id="GO:0015937">
    <property type="term" value="P:coenzyme A biosynthetic process"/>
    <property type="evidence" value="ECO:0007669"/>
    <property type="project" value="UniProtKB-UniRule"/>
</dbReference>
<comment type="cofactor">
    <cofactor evidence="16">
        <name>NH4(+)</name>
        <dbReference type="ChEBI" id="CHEBI:28938"/>
    </cofactor>
    <cofactor evidence="16">
        <name>K(+)</name>
        <dbReference type="ChEBI" id="CHEBI:29103"/>
    </cofactor>
    <text evidence="16">A monovalent cation. Ammonium or potassium.</text>
</comment>
<keyword evidence="8 16" id="KW-0808">Transferase</keyword>
<name>A0A839UUQ0_9GAMM</name>
<dbReference type="EMBL" id="JACHXZ010000006">
    <property type="protein sequence ID" value="MBB3170170.1"/>
    <property type="molecule type" value="Genomic_DNA"/>
</dbReference>
<comment type="pathway">
    <text evidence="4 16">Cofactor biosynthesis; coenzyme A biosynthesis; CoA from (R)-pantothenate: step 1/5.</text>
</comment>
<evidence type="ECO:0000256" key="12">
    <source>
        <dbReference type="ARBA" id="ARBA00022958"/>
    </source>
</evidence>
<feature type="active site" description="Proton acceptor" evidence="16">
    <location>
        <position position="97"/>
    </location>
</feature>
<keyword evidence="16" id="KW-0479">Metal-binding</keyword>
<organism evidence="17 18">
    <name type="scientific">Simiduia aestuariiviva</name>
    <dbReference type="NCBI Taxonomy" id="1510459"/>
    <lineage>
        <taxon>Bacteria</taxon>
        <taxon>Pseudomonadati</taxon>
        <taxon>Pseudomonadota</taxon>
        <taxon>Gammaproteobacteria</taxon>
        <taxon>Cellvibrionales</taxon>
        <taxon>Cellvibrionaceae</taxon>
        <taxon>Simiduia</taxon>
    </lineage>
</organism>